<dbReference type="RefSeq" id="WP_344756687.1">
    <property type="nucleotide sequence ID" value="NZ_BAABBW010000005.1"/>
</dbReference>
<accession>A0ABP8A9K9</accession>
<keyword evidence="1" id="KW-1133">Transmembrane helix</keyword>
<evidence type="ECO:0008006" key="4">
    <source>
        <dbReference type="Google" id="ProtNLM"/>
    </source>
</evidence>
<keyword evidence="1" id="KW-0472">Membrane</keyword>
<keyword evidence="3" id="KW-1185">Reference proteome</keyword>
<dbReference type="Proteomes" id="UP001501079">
    <property type="component" value="Unassembled WGS sequence"/>
</dbReference>
<comment type="caution">
    <text evidence="2">The sequence shown here is derived from an EMBL/GenBank/DDBJ whole genome shotgun (WGS) entry which is preliminary data.</text>
</comment>
<keyword evidence="1" id="KW-0812">Transmembrane</keyword>
<proteinExistence type="predicted"/>
<feature type="transmembrane region" description="Helical" evidence="1">
    <location>
        <begin position="70"/>
        <end position="88"/>
    </location>
</feature>
<dbReference type="EMBL" id="BAABBW010000005">
    <property type="protein sequence ID" value="GAA4180392.1"/>
    <property type="molecule type" value="Genomic_DNA"/>
</dbReference>
<evidence type="ECO:0000256" key="1">
    <source>
        <dbReference type="SAM" id="Phobius"/>
    </source>
</evidence>
<gene>
    <name evidence="2" type="ORF">GCM10022287_34180</name>
</gene>
<organism evidence="2 3">
    <name type="scientific">Gryllotalpicola koreensis</name>
    <dbReference type="NCBI Taxonomy" id="993086"/>
    <lineage>
        <taxon>Bacteria</taxon>
        <taxon>Bacillati</taxon>
        <taxon>Actinomycetota</taxon>
        <taxon>Actinomycetes</taxon>
        <taxon>Micrococcales</taxon>
        <taxon>Microbacteriaceae</taxon>
        <taxon>Gryllotalpicola</taxon>
    </lineage>
</organism>
<protein>
    <recommendedName>
        <fullName evidence="4">DUF2637 domain-containing protein</fullName>
    </recommendedName>
</protein>
<evidence type="ECO:0000313" key="3">
    <source>
        <dbReference type="Proteomes" id="UP001501079"/>
    </source>
</evidence>
<name>A0ABP8A9K9_9MICO</name>
<evidence type="ECO:0000313" key="2">
    <source>
        <dbReference type="EMBL" id="GAA4180392.1"/>
    </source>
</evidence>
<feature type="transmembrane region" description="Helical" evidence="1">
    <location>
        <begin position="41"/>
        <end position="63"/>
    </location>
</feature>
<reference evidence="3" key="1">
    <citation type="journal article" date="2019" name="Int. J. Syst. Evol. Microbiol.">
        <title>The Global Catalogue of Microorganisms (GCM) 10K type strain sequencing project: providing services to taxonomists for standard genome sequencing and annotation.</title>
        <authorList>
            <consortium name="The Broad Institute Genomics Platform"/>
            <consortium name="The Broad Institute Genome Sequencing Center for Infectious Disease"/>
            <person name="Wu L."/>
            <person name="Ma J."/>
        </authorList>
    </citation>
    <scope>NUCLEOTIDE SEQUENCE [LARGE SCALE GENOMIC DNA]</scope>
    <source>
        <strain evidence="3">JCM 17591</strain>
    </source>
</reference>
<sequence>MHSPGRRRVVFLLIAVGVVFLGIEAVEAVIANQTLPSALRFAALHSVGAIVFGALSIVAVIAAVVLERRWLVTLIAACVAAAAVALLLV</sequence>